<dbReference type="PROSITE" id="PS51171">
    <property type="entry name" value="PREPHENATE_DEHYDR_3"/>
    <property type="match status" value="1"/>
</dbReference>
<dbReference type="InterPro" id="IPR001086">
    <property type="entry name" value="Preph_deHydtase"/>
</dbReference>
<dbReference type="EMBL" id="BAAAPZ010000006">
    <property type="protein sequence ID" value="GAA2096761.1"/>
    <property type="molecule type" value="Genomic_DNA"/>
</dbReference>
<evidence type="ECO:0000256" key="2">
    <source>
        <dbReference type="ARBA" id="ARBA00013147"/>
    </source>
</evidence>
<dbReference type="Gene3D" id="3.40.190.10">
    <property type="entry name" value="Periplasmic binding protein-like II"/>
    <property type="match status" value="2"/>
</dbReference>
<dbReference type="SUPFAM" id="SSF55021">
    <property type="entry name" value="ACT-like"/>
    <property type="match status" value="1"/>
</dbReference>
<dbReference type="PANTHER" id="PTHR21022:SF19">
    <property type="entry name" value="PREPHENATE DEHYDRATASE-RELATED"/>
    <property type="match status" value="1"/>
</dbReference>
<dbReference type="CDD" id="cd04905">
    <property type="entry name" value="ACT_CM-PDT"/>
    <property type="match status" value="1"/>
</dbReference>
<dbReference type="PANTHER" id="PTHR21022">
    <property type="entry name" value="PREPHENATE DEHYDRATASE P PROTEIN"/>
    <property type="match status" value="1"/>
</dbReference>
<feature type="domain" description="Prephenate dehydratase" evidence="10">
    <location>
        <begin position="13"/>
        <end position="202"/>
    </location>
</feature>
<evidence type="ECO:0000256" key="3">
    <source>
        <dbReference type="ARBA" id="ARBA00021872"/>
    </source>
</evidence>
<organism evidence="12 13">
    <name type="scientific">Brevibacterium salitolerans</name>
    <dbReference type="NCBI Taxonomy" id="1403566"/>
    <lineage>
        <taxon>Bacteria</taxon>
        <taxon>Bacillati</taxon>
        <taxon>Actinomycetota</taxon>
        <taxon>Actinomycetes</taxon>
        <taxon>Micrococcales</taxon>
        <taxon>Brevibacteriaceae</taxon>
        <taxon>Brevibacterium</taxon>
    </lineage>
</organism>
<sequence length="340" mass="35730">MTAPSSPSAPARSYAFLGPTATFTEAALIRILTRRGELETAERVPMRSADLMLEAVRNGEVDAAVVPIENSVEGGVPATLDALTRHGRLQIVAEAVIPVRFVLAARPGEASVETLTSFGSHPHGEAQARLWLAEHAPRAEYRATSSTAAAAAELAAAPSAAEAPFQAAVCPLLAAETYGLEVLADDIGEERNAVTRFICVTRPGELPERTGADRTTFVVGLASDRAGALLEMLEQLAARGVNMSRIESRPTGNGLGLYQFSIDAKGHIAEARVAEAMQGIHRIAAKVQFLGSYPADEGEWDVPISAEAAAAAADPRVTDEAFAAAASWLEQIRRTGGLAD</sequence>
<dbReference type="Proteomes" id="UP001500984">
    <property type="component" value="Unassembled WGS sequence"/>
</dbReference>
<dbReference type="InterPro" id="IPR045865">
    <property type="entry name" value="ACT-like_dom_sf"/>
</dbReference>
<proteinExistence type="predicted"/>
<dbReference type="InterPro" id="IPR018528">
    <property type="entry name" value="Preph_deHydtase_CS"/>
</dbReference>
<dbReference type="PROSITE" id="PS51671">
    <property type="entry name" value="ACT"/>
    <property type="match status" value="1"/>
</dbReference>
<dbReference type="CDD" id="cd13632">
    <property type="entry name" value="PBP2_Aa-PDT_like"/>
    <property type="match status" value="1"/>
</dbReference>
<dbReference type="PIRSF" id="PIRSF001500">
    <property type="entry name" value="Chor_mut_pdt_Ppr"/>
    <property type="match status" value="1"/>
</dbReference>
<keyword evidence="13" id="KW-1185">Reference proteome</keyword>
<dbReference type="EC" id="4.2.1.51" evidence="2 9"/>
<feature type="domain" description="ACT" evidence="11">
    <location>
        <begin position="217"/>
        <end position="292"/>
    </location>
</feature>
<dbReference type="InterPro" id="IPR002912">
    <property type="entry name" value="ACT_dom"/>
</dbReference>
<dbReference type="NCBIfam" id="NF008865">
    <property type="entry name" value="PRK11898.1"/>
    <property type="match status" value="1"/>
</dbReference>
<accession>A0ABN2WR17</accession>
<evidence type="ECO:0000259" key="10">
    <source>
        <dbReference type="PROSITE" id="PS51171"/>
    </source>
</evidence>
<name>A0ABN2WR17_9MICO</name>
<evidence type="ECO:0000256" key="8">
    <source>
        <dbReference type="ARBA" id="ARBA00047848"/>
    </source>
</evidence>
<comment type="catalytic activity">
    <reaction evidence="8 9">
        <text>prephenate + H(+) = 3-phenylpyruvate + CO2 + H2O</text>
        <dbReference type="Rhea" id="RHEA:21648"/>
        <dbReference type="ChEBI" id="CHEBI:15377"/>
        <dbReference type="ChEBI" id="CHEBI:15378"/>
        <dbReference type="ChEBI" id="CHEBI:16526"/>
        <dbReference type="ChEBI" id="CHEBI:18005"/>
        <dbReference type="ChEBI" id="CHEBI:29934"/>
        <dbReference type="EC" id="4.2.1.51"/>
    </reaction>
</comment>
<evidence type="ECO:0000313" key="13">
    <source>
        <dbReference type="Proteomes" id="UP001500984"/>
    </source>
</evidence>
<evidence type="ECO:0000256" key="4">
    <source>
        <dbReference type="ARBA" id="ARBA00022605"/>
    </source>
</evidence>
<comment type="pathway">
    <text evidence="1 9">Amino-acid biosynthesis; L-phenylalanine biosynthesis; phenylpyruvate from prephenate: step 1/1.</text>
</comment>
<evidence type="ECO:0000259" key="11">
    <source>
        <dbReference type="PROSITE" id="PS51671"/>
    </source>
</evidence>
<protein>
    <recommendedName>
        <fullName evidence="3 9">Prephenate dehydratase</fullName>
        <shortName evidence="9">PDT</shortName>
        <ecNumber evidence="2 9">4.2.1.51</ecNumber>
    </recommendedName>
</protein>
<dbReference type="SUPFAM" id="SSF53850">
    <property type="entry name" value="Periplasmic binding protein-like II"/>
    <property type="match status" value="1"/>
</dbReference>
<keyword evidence="4 9" id="KW-0028">Amino-acid biosynthesis</keyword>
<dbReference type="InterPro" id="IPR008242">
    <property type="entry name" value="Chor_mutase/pphenate_deHydtase"/>
</dbReference>
<evidence type="ECO:0000256" key="9">
    <source>
        <dbReference type="RuleBase" id="RU361254"/>
    </source>
</evidence>
<evidence type="ECO:0000313" key="12">
    <source>
        <dbReference type="EMBL" id="GAA2096761.1"/>
    </source>
</evidence>
<evidence type="ECO:0000256" key="6">
    <source>
        <dbReference type="ARBA" id="ARBA00023222"/>
    </source>
</evidence>
<evidence type="ECO:0000256" key="5">
    <source>
        <dbReference type="ARBA" id="ARBA00023141"/>
    </source>
</evidence>
<dbReference type="PROSITE" id="PS00858">
    <property type="entry name" value="PREPHENATE_DEHYDR_2"/>
    <property type="match status" value="1"/>
</dbReference>
<dbReference type="Gene3D" id="3.30.70.260">
    <property type="match status" value="1"/>
</dbReference>
<evidence type="ECO:0000256" key="7">
    <source>
        <dbReference type="ARBA" id="ARBA00023239"/>
    </source>
</evidence>
<keyword evidence="7 9" id="KW-0456">Lyase</keyword>
<dbReference type="RefSeq" id="WP_291794701.1">
    <property type="nucleotide sequence ID" value="NZ_BAAAPZ010000006.1"/>
</dbReference>
<reference evidence="12 13" key="1">
    <citation type="journal article" date="2019" name="Int. J. Syst. Evol. Microbiol.">
        <title>The Global Catalogue of Microorganisms (GCM) 10K type strain sequencing project: providing services to taxonomists for standard genome sequencing and annotation.</title>
        <authorList>
            <consortium name="The Broad Institute Genomics Platform"/>
            <consortium name="The Broad Institute Genome Sequencing Center for Infectious Disease"/>
            <person name="Wu L."/>
            <person name="Ma J."/>
        </authorList>
    </citation>
    <scope>NUCLEOTIDE SEQUENCE [LARGE SCALE GENOMIC DNA]</scope>
    <source>
        <strain evidence="12 13">JCM 15900</strain>
    </source>
</reference>
<gene>
    <name evidence="9 12" type="primary">pheA</name>
    <name evidence="12" type="ORF">GCM10009823_17040</name>
</gene>
<comment type="caution">
    <text evidence="12">The sequence shown here is derived from an EMBL/GenBank/DDBJ whole genome shotgun (WGS) entry which is preliminary data.</text>
</comment>
<evidence type="ECO:0000256" key="1">
    <source>
        <dbReference type="ARBA" id="ARBA00004741"/>
    </source>
</evidence>
<keyword evidence="5 9" id="KW-0057">Aromatic amino acid biosynthesis</keyword>
<dbReference type="Pfam" id="PF00800">
    <property type="entry name" value="PDT"/>
    <property type="match status" value="1"/>
</dbReference>
<keyword evidence="6 9" id="KW-0584">Phenylalanine biosynthesis</keyword>